<keyword evidence="2" id="KW-1185">Reference proteome</keyword>
<evidence type="ECO:0000313" key="1">
    <source>
        <dbReference type="EMBL" id="MDN2483918.1"/>
    </source>
</evidence>
<dbReference type="Proteomes" id="UP001169719">
    <property type="component" value="Unassembled WGS sequence"/>
</dbReference>
<dbReference type="RefSeq" id="WP_289964094.1">
    <property type="nucleotide sequence ID" value="NZ_JAUEOZ010000003.1"/>
</dbReference>
<dbReference type="EMBL" id="JAUEOZ010000003">
    <property type="protein sequence ID" value="MDN2483918.1"/>
    <property type="molecule type" value="Genomic_DNA"/>
</dbReference>
<comment type="caution">
    <text evidence="1">The sequence shown here is derived from an EMBL/GenBank/DDBJ whole genome shotgun (WGS) entry which is preliminary data.</text>
</comment>
<accession>A0ABT7Y7E6</accession>
<protein>
    <submittedName>
        <fullName evidence="1">Uncharacterized protein</fullName>
    </submittedName>
</protein>
<gene>
    <name evidence="1" type="ORF">QWJ08_21420</name>
</gene>
<proteinExistence type="predicted"/>
<organism evidence="1 2">
    <name type="scientific">Vibrio agarivorans</name>
    <dbReference type="NCBI Taxonomy" id="153622"/>
    <lineage>
        <taxon>Bacteria</taxon>
        <taxon>Pseudomonadati</taxon>
        <taxon>Pseudomonadota</taxon>
        <taxon>Gammaproteobacteria</taxon>
        <taxon>Vibrionales</taxon>
        <taxon>Vibrionaceae</taxon>
        <taxon>Vibrio</taxon>
    </lineage>
</organism>
<sequence>MLIELFKNELQNHNQDLVFQTKKTFGSNLIHLDGHTVAQVSKASDGIDYLFLTPSRQLYRHIDNGHLKSLDVECYEKKGRSNKCKLAKVAVIAAEDEINARMVEAIVTSMIDVALNGSIKTKQTQSRSLHTHNYSSPQISKDSHLLLISQGFTDVSELSDYKPSEMYQLFDSYRHSKAINFEKAIFELMTVSESFKRTKEFEVRKVLFQATEVSLRTLCKGRA</sequence>
<evidence type="ECO:0000313" key="2">
    <source>
        <dbReference type="Proteomes" id="UP001169719"/>
    </source>
</evidence>
<name>A0ABT7Y7E6_9VIBR</name>
<reference evidence="1" key="1">
    <citation type="submission" date="2024-05" db="EMBL/GenBank/DDBJ databases">
        <title>Genome Sequences of Four Agar- Degrading Marine Bacteria.</title>
        <authorList>
            <person name="Phillips E.K."/>
            <person name="Shaffer J.C."/>
            <person name="Henson M.W."/>
            <person name="Temperton B."/>
            <person name="Thrash C.J."/>
            <person name="Martin M.O."/>
        </authorList>
    </citation>
    <scope>NUCLEOTIDE SEQUENCE</scope>
    <source>
        <strain evidence="1">EKP203</strain>
    </source>
</reference>